<dbReference type="Proteomes" id="UP000542125">
    <property type="component" value="Unassembled WGS sequence"/>
</dbReference>
<dbReference type="Pfam" id="PF04773">
    <property type="entry name" value="FecR"/>
    <property type="match status" value="1"/>
</dbReference>
<evidence type="ECO:0000259" key="3">
    <source>
        <dbReference type="Pfam" id="PF16220"/>
    </source>
</evidence>
<keyword evidence="1" id="KW-0472">Membrane</keyword>
<keyword evidence="1 4" id="KW-0812">Transmembrane</keyword>
<evidence type="ECO:0000313" key="4">
    <source>
        <dbReference type="EMBL" id="NYE82320.1"/>
    </source>
</evidence>
<organism evidence="4 5">
    <name type="scientific">Pigmentiphaga litoralis</name>
    <dbReference type="NCBI Taxonomy" id="516702"/>
    <lineage>
        <taxon>Bacteria</taxon>
        <taxon>Pseudomonadati</taxon>
        <taxon>Pseudomonadota</taxon>
        <taxon>Betaproteobacteria</taxon>
        <taxon>Burkholderiales</taxon>
        <taxon>Alcaligenaceae</taxon>
        <taxon>Pigmentiphaga</taxon>
    </lineage>
</organism>
<dbReference type="PANTHER" id="PTHR30273:SF2">
    <property type="entry name" value="PROTEIN FECR"/>
    <property type="match status" value="1"/>
</dbReference>
<comment type="caution">
    <text evidence="4">The sequence shown here is derived from an EMBL/GenBank/DDBJ whole genome shotgun (WGS) entry which is preliminary data.</text>
</comment>
<dbReference type="Gene3D" id="2.60.120.1440">
    <property type="match status" value="1"/>
</dbReference>
<accession>A0A7Y9LMJ6</accession>
<gene>
    <name evidence="4" type="ORF">FHW18_001591</name>
</gene>
<dbReference type="GO" id="GO:0016989">
    <property type="term" value="F:sigma factor antagonist activity"/>
    <property type="evidence" value="ECO:0007669"/>
    <property type="project" value="TreeGrafter"/>
</dbReference>
<reference evidence="4 5" key="1">
    <citation type="submission" date="2020-07" db="EMBL/GenBank/DDBJ databases">
        <title>Genomic Encyclopedia of Type Strains, Phase IV (KMG-V): Genome sequencing to study the core and pangenomes of soil and plant-associated prokaryotes.</title>
        <authorList>
            <person name="Whitman W."/>
        </authorList>
    </citation>
    <scope>NUCLEOTIDE SEQUENCE [LARGE SCALE GENOMIC DNA]</scope>
    <source>
        <strain evidence="4 5">SAS40</strain>
    </source>
</reference>
<dbReference type="Gene3D" id="3.55.50.30">
    <property type="match status" value="1"/>
</dbReference>
<keyword evidence="1" id="KW-1133">Transmembrane helix</keyword>
<dbReference type="Pfam" id="PF16220">
    <property type="entry name" value="DUF4880"/>
    <property type="match status" value="1"/>
</dbReference>
<feature type="domain" description="FecR protein" evidence="2">
    <location>
        <begin position="123"/>
        <end position="214"/>
    </location>
</feature>
<dbReference type="InterPro" id="IPR006860">
    <property type="entry name" value="FecR"/>
</dbReference>
<sequence length="339" mass="36967">MPAQRKTPSVAEQAAEWMVLLTCDDATERAQAEQGFRAWRAADPRHAQAAARIEGFIGQVDTVRRRSGDDARPARAALDAARAGKRRRRSALQAGTVLTGIVVLAGAIGFSGLLSAPGLLQADLRSSEREWIEQTLSDGTRISLSGASAIKLRFDATRRTVELLGGDIRVDVAKDASRPFVIETPDTRIQALGTRFLVSYANGKTDLEMFESQVVVENTLSAPTGGPARVVVQGGQRLRVTPQGIGQVESLDARRVEAGWRQRQLVLDEQPLPEVLAQLARHRPGGIRFDGEALAGLKVSGVLPLDKPDEALRLLQISFPELRLRYVTSRWVWVSRATD</sequence>
<name>A0A7Y9LMJ6_9BURK</name>
<proteinExistence type="predicted"/>
<dbReference type="InterPro" id="IPR012373">
    <property type="entry name" value="Ferrdict_sens_TM"/>
</dbReference>
<feature type="domain" description="FecR N-terminal" evidence="3">
    <location>
        <begin position="12"/>
        <end position="54"/>
    </location>
</feature>
<evidence type="ECO:0000313" key="5">
    <source>
        <dbReference type="Proteomes" id="UP000542125"/>
    </source>
</evidence>
<feature type="transmembrane region" description="Helical" evidence="1">
    <location>
        <begin position="91"/>
        <end position="114"/>
    </location>
</feature>
<protein>
    <submittedName>
        <fullName evidence="4">Transmembrane sensor</fullName>
    </submittedName>
</protein>
<dbReference type="AlphaFoldDB" id="A0A7Y9LMJ6"/>
<dbReference type="InterPro" id="IPR032623">
    <property type="entry name" value="FecR_N"/>
</dbReference>
<dbReference type="RefSeq" id="WP_373563355.1">
    <property type="nucleotide sequence ID" value="NZ_JACBYR010000001.1"/>
</dbReference>
<keyword evidence="5" id="KW-1185">Reference proteome</keyword>
<dbReference type="PANTHER" id="PTHR30273">
    <property type="entry name" value="PERIPLASMIC SIGNAL SENSOR AND SIGMA FACTOR ACTIVATOR FECR-RELATED"/>
    <property type="match status" value="1"/>
</dbReference>
<dbReference type="PIRSF" id="PIRSF018266">
    <property type="entry name" value="FecR"/>
    <property type="match status" value="1"/>
</dbReference>
<evidence type="ECO:0000259" key="2">
    <source>
        <dbReference type="Pfam" id="PF04773"/>
    </source>
</evidence>
<evidence type="ECO:0000256" key="1">
    <source>
        <dbReference type="SAM" id="Phobius"/>
    </source>
</evidence>
<dbReference type="EMBL" id="JACBYR010000001">
    <property type="protein sequence ID" value="NYE82320.1"/>
    <property type="molecule type" value="Genomic_DNA"/>
</dbReference>